<dbReference type="PATRIC" id="fig|306537.10.peg.1761"/>
<accession>Q4JTE1</accession>
<dbReference type="AlphaFoldDB" id="Q4JTE1"/>
<dbReference type="Proteomes" id="UP000000545">
    <property type="component" value="Chromosome"/>
</dbReference>
<dbReference type="KEGG" id="cjk:jk1739"/>
<dbReference type="HOGENOM" id="CLU_2272648_0_0_11"/>
<evidence type="ECO:0000313" key="2">
    <source>
        <dbReference type="Proteomes" id="UP000000545"/>
    </source>
</evidence>
<name>Q4JTE1_CORJK</name>
<keyword evidence="2" id="KW-1185">Reference proteome</keyword>
<gene>
    <name evidence="1" type="ordered locus">jk1739</name>
</gene>
<evidence type="ECO:0000313" key="1">
    <source>
        <dbReference type="EMBL" id="CAI37916.1"/>
    </source>
</evidence>
<dbReference type="eggNOG" id="ENOG5031WPZ">
    <property type="taxonomic scope" value="Bacteria"/>
</dbReference>
<dbReference type="STRING" id="306537.jk1739"/>
<proteinExistence type="predicted"/>
<dbReference type="RefSeq" id="WP_011274102.1">
    <property type="nucleotide sequence ID" value="NC_007164.1"/>
</dbReference>
<sequence length="102" mass="10784">MGELHIDPVPAADRVAELRDAQLSWANHLDGSRPSVPVAAFGTGLQAKAQQFLDLVDQGHNVRVNHAHRLAKAGEDLTGLVDRVGQAEQENSASLNAGGAWA</sequence>
<dbReference type="OrthoDB" id="4414843at2"/>
<dbReference type="EMBL" id="CR931997">
    <property type="protein sequence ID" value="CAI37916.1"/>
    <property type="molecule type" value="Genomic_DNA"/>
</dbReference>
<reference evidence="1 2" key="1">
    <citation type="journal article" date="2005" name="J. Bacteriol.">
        <title>Complete genome sequence and analysis of the multiresistant nosocomial pathogen Corynebacterium jeikeium K411, a lipid-requiring bacterium of the human skin flora.</title>
        <authorList>
            <person name="Tauch A."/>
            <person name="Kaiser O."/>
            <person name="Hain T."/>
            <person name="Goesmann A."/>
            <person name="Weisshaar B."/>
            <person name="Albersmeier A."/>
            <person name="Bekel T."/>
            <person name="Bischoff N."/>
            <person name="Brune I."/>
            <person name="Chakraborty T."/>
            <person name="Kalinowski J."/>
            <person name="Meyer F."/>
            <person name="Rupp O."/>
            <person name="Schneiker S."/>
            <person name="Viehoever P."/>
            <person name="Puehler A."/>
        </authorList>
    </citation>
    <scope>NUCLEOTIDE SEQUENCE [LARGE SCALE GENOMIC DNA]</scope>
    <source>
        <strain evidence="1 2">K411</strain>
    </source>
</reference>
<protein>
    <submittedName>
        <fullName evidence="1">Uncharacterized protein</fullName>
    </submittedName>
</protein>
<organism evidence="1 2">
    <name type="scientific">Corynebacterium jeikeium (strain K411)</name>
    <dbReference type="NCBI Taxonomy" id="306537"/>
    <lineage>
        <taxon>Bacteria</taxon>
        <taxon>Bacillati</taxon>
        <taxon>Actinomycetota</taxon>
        <taxon>Actinomycetes</taxon>
        <taxon>Mycobacteriales</taxon>
        <taxon>Corynebacteriaceae</taxon>
        <taxon>Corynebacterium</taxon>
    </lineage>
</organism>